<feature type="signal peptide" evidence="1">
    <location>
        <begin position="1"/>
        <end position="19"/>
    </location>
</feature>
<dbReference type="InterPro" id="IPR045860">
    <property type="entry name" value="Snake_toxin-like_sf"/>
</dbReference>
<name>A0A9D3NJX0_9TELE</name>
<dbReference type="EMBL" id="JAHKSW010000015">
    <property type="protein sequence ID" value="KAG7323440.1"/>
    <property type="molecule type" value="Genomic_DNA"/>
</dbReference>
<gene>
    <name evidence="3" type="ORF">KOW79_013142</name>
</gene>
<dbReference type="SMART" id="SM00134">
    <property type="entry name" value="LU"/>
    <property type="match status" value="1"/>
</dbReference>
<dbReference type="OrthoDB" id="5945173at2759"/>
<feature type="chain" id="PRO_5039689284" description="UPAR/Ly6 domain-containing protein" evidence="1">
    <location>
        <begin position="20"/>
        <end position="117"/>
    </location>
</feature>
<evidence type="ECO:0000259" key="2">
    <source>
        <dbReference type="SMART" id="SM00134"/>
    </source>
</evidence>
<dbReference type="Proteomes" id="UP000824219">
    <property type="component" value="Linkage Group LG15"/>
</dbReference>
<organism evidence="3 4">
    <name type="scientific">Hemibagrus wyckioides</name>
    <dbReference type="NCBI Taxonomy" id="337641"/>
    <lineage>
        <taxon>Eukaryota</taxon>
        <taxon>Metazoa</taxon>
        <taxon>Chordata</taxon>
        <taxon>Craniata</taxon>
        <taxon>Vertebrata</taxon>
        <taxon>Euteleostomi</taxon>
        <taxon>Actinopterygii</taxon>
        <taxon>Neopterygii</taxon>
        <taxon>Teleostei</taxon>
        <taxon>Ostariophysi</taxon>
        <taxon>Siluriformes</taxon>
        <taxon>Bagridae</taxon>
        <taxon>Hemibagrus</taxon>
    </lineage>
</organism>
<dbReference type="InterPro" id="IPR016054">
    <property type="entry name" value="LY6_UPA_recep-like"/>
</dbReference>
<feature type="domain" description="UPAR/Ly6" evidence="2">
    <location>
        <begin position="22"/>
        <end position="102"/>
    </location>
</feature>
<comment type="caution">
    <text evidence="3">The sequence shown here is derived from an EMBL/GenBank/DDBJ whole genome shotgun (WGS) entry which is preliminary data.</text>
</comment>
<evidence type="ECO:0000256" key="1">
    <source>
        <dbReference type="SAM" id="SignalP"/>
    </source>
</evidence>
<evidence type="ECO:0000313" key="3">
    <source>
        <dbReference type="EMBL" id="KAG7323440.1"/>
    </source>
</evidence>
<reference evidence="3 4" key="1">
    <citation type="submission" date="2021-06" db="EMBL/GenBank/DDBJ databases">
        <title>Chromosome-level genome assembly of the red-tail catfish (Hemibagrus wyckioides).</title>
        <authorList>
            <person name="Shao F."/>
        </authorList>
    </citation>
    <scope>NUCLEOTIDE SEQUENCE [LARGE SCALE GENOMIC DNA]</scope>
    <source>
        <strain evidence="3">EC202008001</strain>
        <tissue evidence="3">Blood</tissue>
    </source>
</reference>
<protein>
    <recommendedName>
        <fullName evidence="2">UPAR/Ly6 domain-containing protein</fullName>
    </recommendedName>
</protein>
<dbReference type="Pfam" id="PF00021">
    <property type="entry name" value="UPAR_LY6"/>
    <property type="match status" value="1"/>
</dbReference>
<keyword evidence="4" id="KW-1185">Reference proteome</keyword>
<dbReference type="Gene3D" id="2.10.60.10">
    <property type="entry name" value="CD59"/>
    <property type="match status" value="1"/>
</dbReference>
<accession>A0A9D3NJX0</accession>
<dbReference type="CDD" id="cd23553">
    <property type="entry name" value="TFP_LU_ECD_Ly6PGE"/>
    <property type="match status" value="1"/>
</dbReference>
<evidence type="ECO:0000313" key="4">
    <source>
        <dbReference type="Proteomes" id="UP000824219"/>
    </source>
</evidence>
<sequence>MRALVALVFICMLLPKAAVSKLSCYTCDSDSCNTYTKQDCPTGLDSCLSATATLGDNKFTLKTCELKLNCDTPPTTLMGLTIANMKCCQTNLCNSAESFTLSFLVMFIPLLSSLLFF</sequence>
<keyword evidence="1" id="KW-0732">Signal</keyword>
<proteinExistence type="predicted"/>
<dbReference type="SUPFAM" id="SSF57302">
    <property type="entry name" value="Snake toxin-like"/>
    <property type="match status" value="1"/>
</dbReference>
<dbReference type="AlphaFoldDB" id="A0A9D3NJX0"/>